<dbReference type="EMBL" id="CP035945">
    <property type="protein sequence ID" value="QBE95856.1"/>
    <property type="molecule type" value="Genomic_DNA"/>
</dbReference>
<accession>A0A4P6LUZ7</accession>
<feature type="transmembrane region" description="Helical" evidence="7">
    <location>
        <begin position="106"/>
        <end position="127"/>
    </location>
</feature>
<feature type="transmembrane region" description="Helical" evidence="7">
    <location>
        <begin position="139"/>
        <end position="160"/>
    </location>
</feature>
<organism evidence="9 10">
    <name type="scientific">Blautia producta</name>
    <dbReference type="NCBI Taxonomy" id="33035"/>
    <lineage>
        <taxon>Bacteria</taxon>
        <taxon>Bacillati</taxon>
        <taxon>Bacillota</taxon>
        <taxon>Clostridia</taxon>
        <taxon>Lachnospirales</taxon>
        <taxon>Lachnospiraceae</taxon>
        <taxon>Blautia</taxon>
    </lineage>
</organism>
<keyword evidence="6 7" id="KW-0472">Membrane</keyword>
<keyword evidence="3" id="KW-1003">Cell membrane</keyword>
<dbReference type="Gene3D" id="1.10.3720.10">
    <property type="entry name" value="MetI-like"/>
    <property type="match status" value="1"/>
</dbReference>
<dbReference type="AlphaFoldDB" id="A0A4P6LUZ7"/>
<evidence type="ECO:0000256" key="3">
    <source>
        <dbReference type="ARBA" id="ARBA00022475"/>
    </source>
</evidence>
<sequence length="276" mass="30811">MKKKRIITSVIFHIVLFTAVLFILYPFVFMISGALKTDLEMNRHILRLIPREVTLDNFKTLFETIPFWKQFANSFCVAAIAAVFAMLVDGLVAYGFTRFEFKGKGILMSLILATMLIPPQVLMVPQFQMYKNLGLFGTYIPLIVPALINAFGIFLLCQIMGQIPMDLYESAMIDGYGELKIFLKIAIPLSKAGIGIQGVLTFMNTWNDFMTPLIYLNAEEKYTLPIGLMRLQSFYKISYGAPLAGALLSCVPVIVILAVVGQKYFVKGLMAGAVKG</sequence>
<evidence type="ECO:0000256" key="7">
    <source>
        <dbReference type="RuleBase" id="RU363032"/>
    </source>
</evidence>
<evidence type="ECO:0000313" key="9">
    <source>
        <dbReference type="EMBL" id="QBE95856.1"/>
    </source>
</evidence>
<name>A0A4P6LUZ7_9FIRM</name>
<dbReference type="PANTHER" id="PTHR43744:SF8">
    <property type="entry name" value="SN-GLYCEROL-3-PHOSPHATE TRANSPORT SYSTEM PERMEASE PROTEIN UGPE"/>
    <property type="match status" value="1"/>
</dbReference>
<comment type="similarity">
    <text evidence="7">Belongs to the binding-protein-dependent transport system permease family.</text>
</comment>
<dbReference type="SUPFAM" id="SSF161098">
    <property type="entry name" value="MetI-like"/>
    <property type="match status" value="1"/>
</dbReference>
<dbReference type="GO" id="GO:0005886">
    <property type="term" value="C:plasma membrane"/>
    <property type="evidence" value="ECO:0007669"/>
    <property type="project" value="UniProtKB-SubCell"/>
</dbReference>
<dbReference type="RefSeq" id="WP_130180261.1">
    <property type="nucleotide sequence ID" value="NZ_CP035945.1"/>
</dbReference>
<dbReference type="InterPro" id="IPR035906">
    <property type="entry name" value="MetI-like_sf"/>
</dbReference>
<feature type="transmembrane region" description="Helical" evidence="7">
    <location>
        <begin position="71"/>
        <end position="94"/>
    </location>
</feature>
<dbReference type="Pfam" id="PF00528">
    <property type="entry name" value="BPD_transp_1"/>
    <property type="match status" value="1"/>
</dbReference>
<feature type="transmembrane region" description="Helical" evidence="7">
    <location>
        <begin position="12"/>
        <end position="35"/>
    </location>
</feature>
<evidence type="ECO:0000256" key="4">
    <source>
        <dbReference type="ARBA" id="ARBA00022692"/>
    </source>
</evidence>
<keyword evidence="2 7" id="KW-0813">Transport</keyword>
<feature type="transmembrane region" description="Helical" evidence="7">
    <location>
        <begin position="239"/>
        <end position="260"/>
    </location>
</feature>
<gene>
    <name evidence="9" type="primary">araQ_13</name>
    <name evidence="9" type="ORF">PMF13cell1_01382</name>
</gene>
<dbReference type="KEGG" id="bpro:PMF13cell1_01382"/>
<dbReference type="PANTHER" id="PTHR43744">
    <property type="entry name" value="ABC TRANSPORTER PERMEASE PROTEIN MG189-RELATED-RELATED"/>
    <property type="match status" value="1"/>
</dbReference>
<evidence type="ECO:0000256" key="5">
    <source>
        <dbReference type="ARBA" id="ARBA00022989"/>
    </source>
</evidence>
<comment type="subcellular location">
    <subcellularLocation>
        <location evidence="1 7">Cell membrane</location>
        <topology evidence="1 7">Multi-pass membrane protein</topology>
    </subcellularLocation>
</comment>
<feature type="domain" description="ABC transmembrane type-1" evidence="8">
    <location>
        <begin position="71"/>
        <end position="260"/>
    </location>
</feature>
<dbReference type="Proteomes" id="UP000289794">
    <property type="component" value="Chromosome"/>
</dbReference>
<evidence type="ECO:0000256" key="2">
    <source>
        <dbReference type="ARBA" id="ARBA00022448"/>
    </source>
</evidence>
<keyword evidence="5 7" id="KW-1133">Transmembrane helix</keyword>
<evidence type="ECO:0000256" key="6">
    <source>
        <dbReference type="ARBA" id="ARBA00023136"/>
    </source>
</evidence>
<proteinExistence type="inferred from homology"/>
<evidence type="ECO:0000256" key="1">
    <source>
        <dbReference type="ARBA" id="ARBA00004651"/>
    </source>
</evidence>
<keyword evidence="4 7" id="KW-0812">Transmembrane</keyword>
<dbReference type="PROSITE" id="PS50928">
    <property type="entry name" value="ABC_TM1"/>
    <property type="match status" value="1"/>
</dbReference>
<dbReference type="InterPro" id="IPR000515">
    <property type="entry name" value="MetI-like"/>
</dbReference>
<feature type="transmembrane region" description="Helical" evidence="7">
    <location>
        <begin position="181"/>
        <end position="203"/>
    </location>
</feature>
<evidence type="ECO:0000313" key="10">
    <source>
        <dbReference type="Proteomes" id="UP000289794"/>
    </source>
</evidence>
<dbReference type="CDD" id="cd06261">
    <property type="entry name" value="TM_PBP2"/>
    <property type="match status" value="1"/>
</dbReference>
<reference evidence="9 10" key="1">
    <citation type="submission" date="2019-01" db="EMBL/GenBank/DDBJ databases">
        <title>PMF-metabolizing Aryl O-demethylase.</title>
        <authorList>
            <person name="Kim M."/>
        </authorList>
    </citation>
    <scope>NUCLEOTIDE SEQUENCE [LARGE SCALE GENOMIC DNA]</scope>
    <source>
        <strain evidence="9 10">PMF1</strain>
    </source>
</reference>
<dbReference type="GO" id="GO:0055085">
    <property type="term" value="P:transmembrane transport"/>
    <property type="evidence" value="ECO:0007669"/>
    <property type="project" value="InterPro"/>
</dbReference>
<protein>
    <submittedName>
        <fullName evidence="9">L-arabinose transport system permease protein AraQ</fullName>
    </submittedName>
</protein>
<evidence type="ECO:0000259" key="8">
    <source>
        <dbReference type="PROSITE" id="PS50928"/>
    </source>
</evidence>